<evidence type="ECO:0000256" key="10">
    <source>
        <dbReference type="ARBA" id="ARBA00023077"/>
    </source>
</evidence>
<dbReference type="AlphaFoldDB" id="A0A2V3ZZ30"/>
<dbReference type="SUPFAM" id="SSF49464">
    <property type="entry name" value="Carboxypeptidase regulatory domain-like"/>
    <property type="match status" value="1"/>
</dbReference>
<evidence type="ECO:0000256" key="16">
    <source>
        <dbReference type="SAM" id="SignalP"/>
    </source>
</evidence>
<reference evidence="19 20" key="1">
    <citation type="submission" date="2018-05" db="EMBL/GenBank/DDBJ databases">
        <title>Marinifilum breve JC075T sp. nov., a marine bacterium isolated from Yongle Blue Hole in the South China Sea.</title>
        <authorList>
            <person name="Fu T."/>
        </authorList>
    </citation>
    <scope>NUCLEOTIDE SEQUENCE [LARGE SCALE GENOMIC DNA]</scope>
    <source>
        <strain evidence="19 20">JC075</strain>
    </source>
</reference>
<keyword evidence="10 15" id="KW-0798">TonB box</keyword>
<evidence type="ECO:0000256" key="15">
    <source>
        <dbReference type="RuleBase" id="RU003357"/>
    </source>
</evidence>
<evidence type="ECO:0000256" key="4">
    <source>
        <dbReference type="ARBA" id="ARBA00022452"/>
    </source>
</evidence>
<keyword evidence="11 14" id="KW-0472">Membrane</keyword>
<feature type="signal peptide" evidence="16">
    <location>
        <begin position="1"/>
        <end position="21"/>
    </location>
</feature>
<evidence type="ECO:0000256" key="8">
    <source>
        <dbReference type="ARBA" id="ARBA00023004"/>
    </source>
</evidence>
<name>A0A2V3ZZ30_9BACT</name>
<evidence type="ECO:0000256" key="6">
    <source>
        <dbReference type="ARBA" id="ARBA00022692"/>
    </source>
</evidence>
<keyword evidence="20" id="KW-1185">Reference proteome</keyword>
<feature type="domain" description="TonB-dependent receptor plug" evidence="18">
    <location>
        <begin position="129"/>
        <end position="230"/>
    </location>
</feature>
<comment type="subcellular location">
    <subcellularLocation>
        <location evidence="1 14">Cell outer membrane</location>
        <topology evidence="1 14">Multi-pass membrane protein</topology>
    </subcellularLocation>
</comment>
<dbReference type="NCBIfam" id="TIGR01783">
    <property type="entry name" value="TonB-siderophor"/>
    <property type="match status" value="1"/>
</dbReference>
<dbReference type="GO" id="GO:0015891">
    <property type="term" value="P:siderophore transport"/>
    <property type="evidence" value="ECO:0007669"/>
    <property type="project" value="InterPro"/>
</dbReference>
<dbReference type="Gene3D" id="2.40.170.20">
    <property type="entry name" value="TonB-dependent receptor, beta-barrel domain"/>
    <property type="match status" value="1"/>
</dbReference>
<dbReference type="InterPro" id="IPR037066">
    <property type="entry name" value="Plug_dom_sf"/>
</dbReference>
<dbReference type="Gene3D" id="2.170.130.10">
    <property type="entry name" value="TonB-dependent receptor, plug domain"/>
    <property type="match status" value="1"/>
</dbReference>
<dbReference type="PANTHER" id="PTHR32552:SF68">
    <property type="entry name" value="FERRICHROME OUTER MEMBRANE TRANSPORTER_PHAGE RECEPTOR"/>
    <property type="match status" value="1"/>
</dbReference>
<evidence type="ECO:0000256" key="7">
    <source>
        <dbReference type="ARBA" id="ARBA00022729"/>
    </source>
</evidence>
<sequence>MLKRLSLLLITLLCLPAVIWAQQSLKGFVVDQESGKPIEGANLYLKELKQGTSSLKDGSFHFPNVKAEEYQLSVTFVGYEDCKLLIDTRKASNAIKIEMKRNVTILDGVNISAQAVRETEQVVKLAAPLKDIPLTTSSVGQELIKQTGVNSIHEALKYTTGVKPLVNYGGFQTFTMRGFGAPVIMLDGVRDERMNFSNSAPFTSLAAVERIEFLKGPASVLYGHTAVGGILNVVRKQPTKDFHANFSASYGSWNTTRVELGSGNKISDKLSYRFDAGFSDTDGWRDAEDKTLNGYLALNYEMSDNDLFEFRIAGNNDTYGTETGLPSVKYDVFDTNDNLLYKQGELPTTFDRKQRYNDPADFLDHENWNASIKYTRKLGENSKLQIHTAYSDDLIDYFSTEELSYLTSDNAIYNSYYMKGDAKKYICLDSLQRTFPLRFSHETKTFQNTIDFSTKFDLAGLEHNFNAGYFYMYIDRKSYSGYSVGTDVTGKGLFAKIAVVNPVLYQGDLETKFSKVKIYNENVHGLFFQDLISVSSKVKVLLGARYDRFDMGNQSGKVQSGRNISDKTGQKSIINHSFTYRLGTVYQPSENLSLYASYANFFKPKRTVFNENFIYLDKDGKEFTPTDGKEVFEPEDGYQLEAGFKFQSNAKLHINGSVYYIKKNNIVEYLGKSDEDKRIYGQVGVIDSKGFDLELNYKPFDNLSFIGGYGFNIAKYRKFSDNAYQNSKEGNYIRNNPKNHVFAWAYYNLPENMIKGLSVGFGMDYNDKMYVNSSNSYSLPRYYLFDASIDYRKKNFYGKLKVNNLFDKNYYSSTVYSNQYIPGMERNFTLTVGMDI</sequence>
<keyword evidence="13 14" id="KW-0998">Cell outer membrane</keyword>
<dbReference type="GO" id="GO:0015344">
    <property type="term" value="F:siderophore uptake transmembrane transporter activity"/>
    <property type="evidence" value="ECO:0007669"/>
    <property type="project" value="TreeGrafter"/>
</dbReference>
<evidence type="ECO:0000256" key="11">
    <source>
        <dbReference type="ARBA" id="ARBA00023136"/>
    </source>
</evidence>
<evidence type="ECO:0000259" key="18">
    <source>
        <dbReference type="Pfam" id="PF07715"/>
    </source>
</evidence>
<evidence type="ECO:0000256" key="12">
    <source>
        <dbReference type="ARBA" id="ARBA00023170"/>
    </source>
</evidence>
<dbReference type="SUPFAM" id="SSF56935">
    <property type="entry name" value="Porins"/>
    <property type="match status" value="1"/>
</dbReference>
<evidence type="ECO:0000256" key="1">
    <source>
        <dbReference type="ARBA" id="ARBA00004571"/>
    </source>
</evidence>
<dbReference type="InterPro" id="IPR010105">
    <property type="entry name" value="TonB_sidphr_rcpt"/>
</dbReference>
<keyword evidence="12 19" id="KW-0675">Receptor</keyword>
<accession>A0A2V3ZZ30</accession>
<dbReference type="Gene3D" id="2.60.40.1120">
    <property type="entry name" value="Carboxypeptidase-like, regulatory domain"/>
    <property type="match status" value="1"/>
</dbReference>
<dbReference type="OrthoDB" id="9775095at2"/>
<evidence type="ECO:0000313" key="20">
    <source>
        <dbReference type="Proteomes" id="UP000248079"/>
    </source>
</evidence>
<dbReference type="InterPro" id="IPR000531">
    <property type="entry name" value="Beta-barrel_TonB"/>
</dbReference>
<dbReference type="Pfam" id="PF07715">
    <property type="entry name" value="Plug"/>
    <property type="match status" value="1"/>
</dbReference>
<dbReference type="GO" id="GO:0009279">
    <property type="term" value="C:cell outer membrane"/>
    <property type="evidence" value="ECO:0007669"/>
    <property type="project" value="UniProtKB-SubCell"/>
</dbReference>
<keyword evidence="3 14" id="KW-0813">Transport</keyword>
<gene>
    <name evidence="19" type="ORF">DF185_09635</name>
</gene>
<keyword evidence="4 14" id="KW-1134">Transmembrane beta strand</keyword>
<dbReference type="PANTHER" id="PTHR32552">
    <property type="entry name" value="FERRICHROME IRON RECEPTOR-RELATED"/>
    <property type="match status" value="1"/>
</dbReference>
<keyword evidence="8" id="KW-0408">Iron</keyword>
<proteinExistence type="inferred from homology"/>
<comment type="caution">
    <text evidence="19">The sequence shown here is derived from an EMBL/GenBank/DDBJ whole genome shotgun (WGS) entry which is preliminary data.</text>
</comment>
<feature type="chain" id="PRO_5016103012" evidence="16">
    <location>
        <begin position="22"/>
        <end position="836"/>
    </location>
</feature>
<dbReference type="EMBL" id="QFLI01000003">
    <property type="protein sequence ID" value="PXY01719.1"/>
    <property type="molecule type" value="Genomic_DNA"/>
</dbReference>
<dbReference type="InterPro" id="IPR008969">
    <property type="entry name" value="CarboxyPept-like_regulatory"/>
</dbReference>
<organism evidence="19 20">
    <name type="scientific">Marinifilum breve</name>
    <dbReference type="NCBI Taxonomy" id="2184082"/>
    <lineage>
        <taxon>Bacteria</taxon>
        <taxon>Pseudomonadati</taxon>
        <taxon>Bacteroidota</taxon>
        <taxon>Bacteroidia</taxon>
        <taxon>Marinilabiliales</taxon>
        <taxon>Marinifilaceae</taxon>
    </lineage>
</organism>
<keyword evidence="7 16" id="KW-0732">Signal</keyword>
<dbReference type="InterPro" id="IPR039426">
    <property type="entry name" value="TonB-dep_rcpt-like"/>
</dbReference>
<evidence type="ECO:0000256" key="14">
    <source>
        <dbReference type="PROSITE-ProRule" id="PRU01360"/>
    </source>
</evidence>
<dbReference type="GO" id="GO:0038023">
    <property type="term" value="F:signaling receptor activity"/>
    <property type="evidence" value="ECO:0007669"/>
    <property type="project" value="InterPro"/>
</dbReference>
<keyword evidence="9" id="KW-0406">Ion transport</keyword>
<evidence type="ECO:0000256" key="5">
    <source>
        <dbReference type="ARBA" id="ARBA00022496"/>
    </source>
</evidence>
<evidence type="ECO:0000256" key="2">
    <source>
        <dbReference type="ARBA" id="ARBA00009810"/>
    </source>
</evidence>
<dbReference type="InterPro" id="IPR012910">
    <property type="entry name" value="Plug_dom"/>
</dbReference>
<evidence type="ECO:0000256" key="13">
    <source>
        <dbReference type="ARBA" id="ARBA00023237"/>
    </source>
</evidence>
<dbReference type="Proteomes" id="UP000248079">
    <property type="component" value="Unassembled WGS sequence"/>
</dbReference>
<comment type="similarity">
    <text evidence="2 14 15">Belongs to the TonB-dependent receptor family.</text>
</comment>
<dbReference type="RefSeq" id="WP_110360528.1">
    <property type="nucleotide sequence ID" value="NZ_QFLI01000003.1"/>
</dbReference>
<dbReference type="CDD" id="cd01347">
    <property type="entry name" value="ligand_gated_channel"/>
    <property type="match status" value="1"/>
</dbReference>
<evidence type="ECO:0000256" key="9">
    <source>
        <dbReference type="ARBA" id="ARBA00023065"/>
    </source>
</evidence>
<keyword evidence="6 14" id="KW-0812">Transmembrane</keyword>
<evidence type="ECO:0000259" key="17">
    <source>
        <dbReference type="Pfam" id="PF00593"/>
    </source>
</evidence>
<evidence type="ECO:0000313" key="19">
    <source>
        <dbReference type="EMBL" id="PXY01719.1"/>
    </source>
</evidence>
<keyword evidence="5" id="KW-0410">Iron transport</keyword>
<feature type="domain" description="TonB-dependent receptor-like beta-barrel" evidence="17">
    <location>
        <begin position="318"/>
        <end position="805"/>
    </location>
</feature>
<evidence type="ECO:0000256" key="3">
    <source>
        <dbReference type="ARBA" id="ARBA00022448"/>
    </source>
</evidence>
<dbReference type="InterPro" id="IPR036942">
    <property type="entry name" value="Beta-barrel_TonB_sf"/>
</dbReference>
<protein>
    <submittedName>
        <fullName evidence="19">TonB-dependent siderophore receptor</fullName>
    </submittedName>
</protein>
<dbReference type="Pfam" id="PF13715">
    <property type="entry name" value="CarbopepD_reg_2"/>
    <property type="match status" value="1"/>
</dbReference>
<dbReference type="Pfam" id="PF00593">
    <property type="entry name" value="TonB_dep_Rec_b-barrel"/>
    <property type="match status" value="1"/>
</dbReference>
<dbReference type="PROSITE" id="PS52016">
    <property type="entry name" value="TONB_DEPENDENT_REC_3"/>
    <property type="match status" value="1"/>
</dbReference>